<dbReference type="CDD" id="cd16919">
    <property type="entry name" value="HATPase_CckA-like"/>
    <property type="match status" value="1"/>
</dbReference>
<dbReference type="SUPFAM" id="SSF47384">
    <property type="entry name" value="Homodimeric domain of signal transducing histidine kinase"/>
    <property type="match status" value="1"/>
</dbReference>
<dbReference type="Gene3D" id="3.30.450.40">
    <property type="match status" value="1"/>
</dbReference>
<dbReference type="InterPro" id="IPR036097">
    <property type="entry name" value="HisK_dim/P_sf"/>
</dbReference>
<dbReference type="InterPro" id="IPR000700">
    <property type="entry name" value="PAS-assoc_C"/>
</dbReference>
<feature type="domain" description="PAC" evidence="11">
    <location>
        <begin position="378"/>
        <end position="430"/>
    </location>
</feature>
<dbReference type="Gene3D" id="3.30.565.10">
    <property type="entry name" value="Histidine kinase-like ATPase, C-terminal domain"/>
    <property type="match status" value="1"/>
</dbReference>
<dbReference type="AlphaFoldDB" id="A0A7W6J9E1"/>
<feature type="domain" description="Histidine kinase" evidence="8">
    <location>
        <begin position="744"/>
        <end position="967"/>
    </location>
</feature>
<dbReference type="Gene3D" id="3.30.450.20">
    <property type="entry name" value="PAS domain"/>
    <property type="match status" value="4"/>
</dbReference>
<keyword evidence="5" id="KW-0418">Kinase</keyword>
<evidence type="ECO:0000256" key="5">
    <source>
        <dbReference type="ARBA" id="ARBA00022777"/>
    </source>
</evidence>
<dbReference type="InterPro" id="IPR001789">
    <property type="entry name" value="Sig_transdc_resp-reg_receiver"/>
</dbReference>
<dbReference type="EMBL" id="JACIEZ010000016">
    <property type="protein sequence ID" value="MBB4067201.1"/>
    <property type="molecule type" value="Genomic_DNA"/>
</dbReference>
<dbReference type="InterPro" id="IPR035965">
    <property type="entry name" value="PAS-like_dom_sf"/>
</dbReference>
<protein>
    <recommendedName>
        <fullName evidence="2">histidine kinase</fullName>
        <ecNumber evidence="2">2.7.13.3</ecNumber>
    </recommendedName>
</protein>
<keyword evidence="4" id="KW-0808">Transferase</keyword>
<comment type="caution">
    <text evidence="12">The sequence shown here is derived from an EMBL/GenBank/DDBJ whole genome shotgun (WGS) entry which is preliminary data.</text>
</comment>
<dbReference type="SMART" id="SM00091">
    <property type="entry name" value="PAS"/>
    <property type="match status" value="3"/>
</dbReference>
<evidence type="ECO:0000256" key="2">
    <source>
        <dbReference type="ARBA" id="ARBA00012438"/>
    </source>
</evidence>
<evidence type="ECO:0000256" key="6">
    <source>
        <dbReference type="PROSITE-ProRule" id="PRU00169"/>
    </source>
</evidence>
<dbReference type="Gene3D" id="3.40.50.2300">
    <property type="match status" value="1"/>
</dbReference>
<dbReference type="InterPro" id="IPR000014">
    <property type="entry name" value="PAS"/>
</dbReference>
<dbReference type="CDD" id="cd00130">
    <property type="entry name" value="PAS"/>
    <property type="match status" value="2"/>
</dbReference>
<evidence type="ECO:0000256" key="1">
    <source>
        <dbReference type="ARBA" id="ARBA00000085"/>
    </source>
</evidence>
<evidence type="ECO:0000259" key="11">
    <source>
        <dbReference type="PROSITE" id="PS50113"/>
    </source>
</evidence>
<feature type="modified residue" description="4-aspartylphosphate" evidence="6">
    <location>
        <position position="1037"/>
    </location>
</feature>
<dbReference type="InterPro" id="IPR029016">
    <property type="entry name" value="GAF-like_dom_sf"/>
</dbReference>
<feature type="domain" description="PAS" evidence="10">
    <location>
        <begin position="605"/>
        <end position="661"/>
    </location>
</feature>
<dbReference type="SUPFAM" id="SSF55874">
    <property type="entry name" value="ATPase domain of HSP90 chaperone/DNA topoisomerase II/histidine kinase"/>
    <property type="match status" value="1"/>
</dbReference>
<dbReference type="InterPro" id="IPR003661">
    <property type="entry name" value="HisK_dim/P_dom"/>
</dbReference>
<dbReference type="SMART" id="SM00388">
    <property type="entry name" value="HisKA"/>
    <property type="match status" value="1"/>
</dbReference>
<dbReference type="SMART" id="SM00448">
    <property type="entry name" value="REC"/>
    <property type="match status" value="1"/>
</dbReference>
<dbReference type="InterPro" id="IPR013656">
    <property type="entry name" value="PAS_4"/>
</dbReference>
<dbReference type="PROSITE" id="PS50112">
    <property type="entry name" value="PAS"/>
    <property type="match status" value="2"/>
</dbReference>
<proteinExistence type="predicted"/>
<dbReference type="SUPFAM" id="SSF55785">
    <property type="entry name" value="PYP-like sensor domain (PAS domain)"/>
    <property type="match status" value="4"/>
</dbReference>
<dbReference type="SMART" id="SM00065">
    <property type="entry name" value="GAF"/>
    <property type="match status" value="1"/>
</dbReference>
<evidence type="ECO:0000313" key="13">
    <source>
        <dbReference type="Proteomes" id="UP000528286"/>
    </source>
</evidence>
<dbReference type="Gene3D" id="1.10.287.130">
    <property type="match status" value="1"/>
</dbReference>
<dbReference type="SMART" id="SM00387">
    <property type="entry name" value="HATPase_c"/>
    <property type="match status" value="1"/>
</dbReference>
<dbReference type="PROSITE" id="PS50109">
    <property type="entry name" value="HIS_KIN"/>
    <property type="match status" value="1"/>
</dbReference>
<sequence length="1112" mass="123480">MTSSVDGRAAAALAGFLAGDGETARLTAEFDWSGTSVGPIENWPRHMRSTVGLMMRSPVPMVTLWGEDGVMIYNDGYAAICGGRHPEVLGAKVREAWPEVADFNEHVMKTCLAGGTLAYRDQEMILFRNKGMPEQVWLDLDYSPIPDEDGKPVGVIAIVVETTPKVRAERLLRGQKDRLRQMFEQAPGFVATLFGPDHVFDMANNAYRSLIDNRDVIGKPLREALPEVVDQGFIELLDRVRTSRQPYLGRGVRVLLNRRDGGPPDERFLDFIYQPVVDDDGVTSGIFVQGHDVTEQRLAEEALRDSETRFRLVAQDAPVMLWMTDPAGRPTFLNAAIRKFWGLGPDDPPDFDWESHMHPDDLARVRARVREVPDLEPTLSEWRIRDSQGRYRILQSRAQPRYDSNGEFLGLIGVNVDVTEVRAQEIRRAALIELTDRFRLLEDPAEIAFAAAEMLARVMNVSRAGYGTIDSEKETITIDKDWNAPGIKSLAGTLQFRDYGSYIEDLKRGETVYVGDAYLDPRTAANADALKAISAQSFVNMPVTEREGLVALLYLNHEDARAWTADEIDFIRDVAERTRAASERRRAEQELKQFAQSLEQQVVERTAELDRVWRNSRDLLVVLNEDGLIRSVNPAWTAALGYSPREVLGESFRSFLSEPEESAVQFSLNDEGLKPYFIDQVIRFRHKDGSVRAIDWRITMEGHLLFAYGRDVTAEHEQAAALEQAEQQLRQAQKMEAIGQLTGGIAHDFNNLLQVISGSLQLLTREVAGNARASQHIERALAGVGRGSKLATQLLAFGRRQALEPKVINVGRFIDSIEELLHRTIGEAIEIRTIRAADLWNTLVDPSQIENAILNLAINARDAMNGVGKLTSEIANSIIDASHVSRDPDLAPGQYVVIAVTDTGSGMPPEIMARAFEPFFSTKPVGKGSGLGLSMVYGFVKQSGGHVKIYSELGEGTTVRIYLPRSSAPEERLAEQDMGPISGGNETILVAEDDDEVRATVVAMLGELGYTVLKARDAESAWTVIESGIPIDLLFTDVVMPGSLRSADLARMAKERLPNLAVLFTSGYTENSIVHDGRLDAGVELLSKPYSREALARRIRQVLATRRQEPIA</sequence>
<dbReference type="InterPro" id="IPR004358">
    <property type="entry name" value="Sig_transdc_His_kin-like_C"/>
</dbReference>
<dbReference type="PANTHER" id="PTHR43065:SF42">
    <property type="entry name" value="TWO-COMPONENT SENSOR PPRA"/>
    <property type="match status" value="1"/>
</dbReference>
<evidence type="ECO:0000256" key="3">
    <source>
        <dbReference type="ARBA" id="ARBA00022553"/>
    </source>
</evidence>
<dbReference type="PROSITE" id="PS50110">
    <property type="entry name" value="RESPONSE_REGULATORY"/>
    <property type="match status" value="1"/>
</dbReference>
<dbReference type="InterPro" id="IPR013655">
    <property type="entry name" value="PAS_fold_3"/>
</dbReference>
<dbReference type="Pfam" id="PF01590">
    <property type="entry name" value="GAF"/>
    <property type="match status" value="1"/>
</dbReference>
<dbReference type="InterPro" id="IPR011006">
    <property type="entry name" value="CheY-like_superfamily"/>
</dbReference>
<dbReference type="Pfam" id="PF00072">
    <property type="entry name" value="Response_reg"/>
    <property type="match status" value="1"/>
</dbReference>
<dbReference type="InterPro" id="IPR003018">
    <property type="entry name" value="GAF"/>
</dbReference>
<evidence type="ECO:0000256" key="4">
    <source>
        <dbReference type="ARBA" id="ARBA00022679"/>
    </source>
</evidence>
<feature type="domain" description="PAC" evidence="11">
    <location>
        <begin position="250"/>
        <end position="305"/>
    </location>
</feature>
<dbReference type="InterPro" id="IPR005467">
    <property type="entry name" value="His_kinase_dom"/>
</dbReference>
<dbReference type="EC" id="2.7.13.3" evidence="2"/>
<name>A0A7W6J9E1_9HYPH</name>
<dbReference type="PRINTS" id="PR00344">
    <property type="entry name" value="BCTRLSENSOR"/>
</dbReference>
<dbReference type="GO" id="GO:0000155">
    <property type="term" value="F:phosphorelay sensor kinase activity"/>
    <property type="evidence" value="ECO:0007669"/>
    <property type="project" value="InterPro"/>
</dbReference>
<evidence type="ECO:0000313" key="12">
    <source>
        <dbReference type="EMBL" id="MBB4067201.1"/>
    </source>
</evidence>
<dbReference type="Pfam" id="PF08448">
    <property type="entry name" value="PAS_4"/>
    <property type="match status" value="3"/>
</dbReference>
<evidence type="ECO:0000259" key="10">
    <source>
        <dbReference type="PROSITE" id="PS50112"/>
    </source>
</evidence>
<feature type="coiled-coil region" evidence="7">
    <location>
        <begin position="577"/>
        <end position="604"/>
    </location>
</feature>
<dbReference type="InterPro" id="IPR036890">
    <property type="entry name" value="HATPase_C_sf"/>
</dbReference>
<dbReference type="SMART" id="SM00086">
    <property type="entry name" value="PAC"/>
    <property type="match status" value="4"/>
</dbReference>
<evidence type="ECO:0000256" key="7">
    <source>
        <dbReference type="SAM" id="Coils"/>
    </source>
</evidence>
<keyword evidence="3 6" id="KW-0597">Phosphoprotein</keyword>
<dbReference type="Pfam" id="PF00512">
    <property type="entry name" value="HisKA"/>
    <property type="match status" value="1"/>
</dbReference>
<feature type="domain" description="PAC" evidence="11">
    <location>
        <begin position="120"/>
        <end position="174"/>
    </location>
</feature>
<dbReference type="NCBIfam" id="TIGR00229">
    <property type="entry name" value="sensory_box"/>
    <property type="match status" value="3"/>
</dbReference>
<evidence type="ECO:0000259" key="9">
    <source>
        <dbReference type="PROSITE" id="PS50110"/>
    </source>
</evidence>
<dbReference type="Pfam" id="PF08447">
    <property type="entry name" value="PAS_3"/>
    <property type="match status" value="1"/>
</dbReference>
<keyword evidence="13" id="KW-1185">Reference proteome</keyword>
<gene>
    <name evidence="12" type="ORF">GGR23_004432</name>
</gene>
<dbReference type="PANTHER" id="PTHR43065">
    <property type="entry name" value="SENSOR HISTIDINE KINASE"/>
    <property type="match status" value="1"/>
</dbReference>
<dbReference type="Pfam" id="PF02518">
    <property type="entry name" value="HATPase_c"/>
    <property type="match status" value="1"/>
</dbReference>
<dbReference type="Proteomes" id="UP000528286">
    <property type="component" value="Unassembled WGS sequence"/>
</dbReference>
<dbReference type="SUPFAM" id="SSF52172">
    <property type="entry name" value="CheY-like"/>
    <property type="match status" value="1"/>
</dbReference>
<dbReference type="CDD" id="cd00082">
    <property type="entry name" value="HisKA"/>
    <property type="match status" value="1"/>
</dbReference>
<dbReference type="SUPFAM" id="SSF55781">
    <property type="entry name" value="GAF domain-like"/>
    <property type="match status" value="1"/>
</dbReference>
<dbReference type="InterPro" id="IPR001610">
    <property type="entry name" value="PAC"/>
</dbReference>
<dbReference type="CDD" id="cd18161">
    <property type="entry name" value="REC_hyHK_blue-like"/>
    <property type="match status" value="1"/>
</dbReference>
<dbReference type="InterPro" id="IPR003594">
    <property type="entry name" value="HATPase_dom"/>
</dbReference>
<comment type="catalytic activity">
    <reaction evidence="1">
        <text>ATP + protein L-histidine = ADP + protein N-phospho-L-histidine.</text>
        <dbReference type="EC" id="2.7.13.3"/>
    </reaction>
</comment>
<reference evidence="12 13" key="1">
    <citation type="submission" date="2020-08" db="EMBL/GenBank/DDBJ databases">
        <title>Genomic Encyclopedia of Type Strains, Phase IV (KMG-IV): sequencing the most valuable type-strain genomes for metagenomic binning, comparative biology and taxonomic classification.</title>
        <authorList>
            <person name="Goeker M."/>
        </authorList>
    </citation>
    <scope>NUCLEOTIDE SEQUENCE [LARGE SCALE GENOMIC DNA]</scope>
    <source>
        <strain evidence="12 13">DSM 29853</strain>
    </source>
</reference>
<feature type="domain" description="PAS" evidence="10">
    <location>
        <begin position="306"/>
        <end position="376"/>
    </location>
</feature>
<accession>A0A7W6J9E1</accession>
<organism evidence="12 13">
    <name type="scientific">Gellertiella hungarica</name>
    <dbReference type="NCBI Taxonomy" id="1572859"/>
    <lineage>
        <taxon>Bacteria</taxon>
        <taxon>Pseudomonadati</taxon>
        <taxon>Pseudomonadota</taxon>
        <taxon>Alphaproteobacteria</taxon>
        <taxon>Hyphomicrobiales</taxon>
        <taxon>Rhizobiaceae</taxon>
        <taxon>Gellertiella</taxon>
    </lineage>
</organism>
<feature type="domain" description="Response regulatory" evidence="9">
    <location>
        <begin position="987"/>
        <end position="1103"/>
    </location>
</feature>
<evidence type="ECO:0000259" key="8">
    <source>
        <dbReference type="PROSITE" id="PS50109"/>
    </source>
</evidence>
<dbReference type="PROSITE" id="PS50113">
    <property type="entry name" value="PAC"/>
    <property type="match status" value="3"/>
</dbReference>
<keyword evidence="7" id="KW-0175">Coiled coil</keyword>